<evidence type="ECO:0000313" key="7">
    <source>
        <dbReference type="Proteomes" id="UP001498398"/>
    </source>
</evidence>
<reference evidence="6 7" key="1">
    <citation type="submission" date="2024-01" db="EMBL/GenBank/DDBJ databases">
        <title>A draft genome for the cacao thread blight pathogen Marasmiellus scandens.</title>
        <authorList>
            <person name="Baruah I.K."/>
            <person name="Leung J."/>
            <person name="Bukari Y."/>
            <person name="Amoako-Attah I."/>
            <person name="Meinhardt L.W."/>
            <person name="Bailey B.A."/>
            <person name="Cohen S.P."/>
        </authorList>
    </citation>
    <scope>NUCLEOTIDE SEQUENCE [LARGE SCALE GENOMIC DNA]</scope>
    <source>
        <strain evidence="6 7">GH-19</strain>
    </source>
</reference>
<dbReference type="InterPro" id="IPR036431">
    <property type="entry name" value="ARID_dom_sf"/>
</dbReference>
<dbReference type="SMART" id="SM01014">
    <property type="entry name" value="ARID"/>
    <property type="match status" value="1"/>
</dbReference>
<feature type="compositionally biased region" description="Pro residues" evidence="4">
    <location>
        <begin position="145"/>
        <end position="160"/>
    </location>
</feature>
<dbReference type="SUPFAM" id="SSF46774">
    <property type="entry name" value="ARID-like"/>
    <property type="match status" value="1"/>
</dbReference>
<dbReference type="InterPro" id="IPR001606">
    <property type="entry name" value="ARID_dom"/>
</dbReference>
<evidence type="ECO:0000259" key="5">
    <source>
        <dbReference type="PROSITE" id="PS51011"/>
    </source>
</evidence>
<dbReference type="Gene3D" id="1.10.150.60">
    <property type="entry name" value="ARID DNA-binding domain"/>
    <property type="match status" value="1"/>
</dbReference>
<name>A0ABR1JQR0_9AGAR</name>
<organism evidence="6 7">
    <name type="scientific">Marasmiellus scandens</name>
    <dbReference type="NCBI Taxonomy" id="2682957"/>
    <lineage>
        <taxon>Eukaryota</taxon>
        <taxon>Fungi</taxon>
        <taxon>Dikarya</taxon>
        <taxon>Basidiomycota</taxon>
        <taxon>Agaricomycotina</taxon>
        <taxon>Agaricomycetes</taxon>
        <taxon>Agaricomycetidae</taxon>
        <taxon>Agaricales</taxon>
        <taxon>Marasmiineae</taxon>
        <taxon>Omphalotaceae</taxon>
        <taxon>Marasmiellus</taxon>
    </lineage>
</organism>
<dbReference type="Proteomes" id="UP001498398">
    <property type="component" value="Unassembled WGS sequence"/>
</dbReference>
<accession>A0ABR1JQR0</accession>
<feature type="compositionally biased region" description="Polar residues" evidence="4">
    <location>
        <begin position="218"/>
        <end position="241"/>
    </location>
</feature>
<keyword evidence="7" id="KW-1185">Reference proteome</keyword>
<dbReference type="PANTHER" id="PTHR13964">
    <property type="entry name" value="RBP-RELATED"/>
    <property type="match status" value="1"/>
</dbReference>
<protein>
    <recommendedName>
        <fullName evidence="5">ARID domain-containing protein</fullName>
    </recommendedName>
</protein>
<feature type="domain" description="ARID" evidence="5">
    <location>
        <begin position="2"/>
        <end position="128"/>
    </location>
</feature>
<evidence type="ECO:0000256" key="1">
    <source>
        <dbReference type="ARBA" id="ARBA00023015"/>
    </source>
</evidence>
<sequence length="740" mass="82265">MGSNVGQFLQALGKFHAKNPLPPRLLGIQNIQNYDLASSPFRDLQLGPEPATISIAGKPINIFLLFSAVLARGGSTALTANNAWHTLLPQFGLQNEQHHTPDGSLVSVSNLLRHHYNLIFVPFEEIYRRNMQEKSQAMRQINASQPPPRGLSNPNPPFPQGPQTVSLPRGPSVDPTSADTDQDHSMKRKLDFDESDGKRARQKTEPFDPGFPAPPVTEPTSVGSNSSVPSLPATSAMSSQPRPRHEPSRRKIEYVPLAREVDTYGGRDLKFIEGEMALQAQRRPLRDINDWGSIDIDALTMSIRSRLSTELSYSLTTFTLLSTMKGSQPNTGFRIMDCPELLDEVLDLLEDLAFLDEEDVFDSSTPDEDPHIVTHRELVNEVFNCEAEPFAGLQTRQGSKDPNSTGPQQRPGSIILSVLNIIRNLCIFPDNAEFIARHSRALDLLLRLCSATWKDSTPAPSSPVISLSDIIVIRRDTLHILCYIAPVLHFADSSKPILRLAKRIFFLISSYLIDPAEAVSPLASVQLVGAALGPQSLKPPPLADIALEIFTRVGHTDANRHIFAKAVPRACLWNLFVSLVHRLPMVDADFQLVSREQWLSYIEKVVMALYSLAFLSPPDLKEKIKNDRSLGLKGVILRMVQKLSVQSNPELRSWFMISVRRAIETMKVLDDAKDSFDTSAATVTTLSFGMGYGEVGENDVESGTGLFGGHQDSTWDMLFLREYNDQQLFSELDSLIRVEY</sequence>
<feature type="region of interest" description="Disordered" evidence="4">
    <location>
        <begin position="134"/>
        <end position="251"/>
    </location>
</feature>
<keyword evidence="1" id="KW-0805">Transcription regulation</keyword>
<gene>
    <name evidence="6" type="ORF">VKT23_005672</name>
</gene>
<comment type="caution">
    <text evidence="6">The sequence shown here is derived from an EMBL/GenBank/DDBJ whole genome shotgun (WGS) entry which is preliminary data.</text>
</comment>
<proteinExistence type="predicted"/>
<keyword evidence="2" id="KW-0804">Transcription</keyword>
<dbReference type="CDD" id="cd16100">
    <property type="entry name" value="ARID"/>
    <property type="match status" value="1"/>
</dbReference>
<keyword evidence="3" id="KW-0539">Nucleus</keyword>
<feature type="compositionally biased region" description="Basic and acidic residues" evidence="4">
    <location>
        <begin position="181"/>
        <end position="206"/>
    </location>
</feature>
<dbReference type="InterPro" id="IPR051232">
    <property type="entry name" value="ARID/SWI1_ChromRemod"/>
</dbReference>
<evidence type="ECO:0000256" key="4">
    <source>
        <dbReference type="SAM" id="MobiDB-lite"/>
    </source>
</evidence>
<dbReference type="EMBL" id="JBANRG010000006">
    <property type="protein sequence ID" value="KAK7465700.1"/>
    <property type="molecule type" value="Genomic_DNA"/>
</dbReference>
<dbReference type="PANTHER" id="PTHR13964:SF27">
    <property type="entry name" value="HAT-TRICK, ISOFORM D"/>
    <property type="match status" value="1"/>
</dbReference>
<evidence type="ECO:0000313" key="6">
    <source>
        <dbReference type="EMBL" id="KAK7465700.1"/>
    </source>
</evidence>
<dbReference type="PROSITE" id="PS51011">
    <property type="entry name" value="ARID"/>
    <property type="match status" value="1"/>
</dbReference>
<feature type="compositionally biased region" description="Polar residues" evidence="4">
    <location>
        <begin position="134"/>
        <end position="144"/>
    </location>
</feature>
<evidence type="ECO:0000256" key="3">
    <source>
        <dbReference type="ARBA" id="ARBA00023242"/>
    </source>
</evidence>
<evidence type="ECO:0000256" key="2">
    <source>
        <dbReference type="ARBA" id="ARBA00023163"/>
    </source>
</evidence>
<dbReference type="Pfam" id="PF01388">
    <property type="entry name" value="ARID"/>
    <property type="match status" value="1"/>
</dbReference>